<keyword evidence="2" id="KW-0472">Membrane</keyword>
<evidence type="ECO:0000256" key="2">
    <source>
        <dbReference type="SAM" id="Phobius"/>
    </source>
</evidence>
<dbReference type="Proteomes" id="UP000001610">
    <property type="component" value="Unassembled WGS sequence"/>
</dbReference>
<keyword evidence="2" id="KW-0812">Transmembrane</keyword>
<dbReference type="OrthoDB" id="5400539at2759"/>
<name>G3JJY2_CORMM</name>
<protein>
    <recommendedName>
        <fullName evidence="5">Chitin synthesis regulation, Congo red resistance, RCR protein</fullName>
    </recommendedName>
</protein>
<dbReference type="VEuPathDB" id="FungiDB:CCM_05477"/>
<dbReference type="RefSeq" id="XP_006670684.1">
    <property type="nucleotide sequence ID" value="XM_006670621.1"/>
</dbReference>
<evidence type="ECO:0008006" key="5">
    <source>
        <dbReference type="Google" id="ProtNLM"/>
    </source>
</evidence>
<evidence type="ECO:0000313" key="4">
    <source>
        <dbReference type="Proteomes" id="UP000001610"/>
    </source>
</evidence>
<feature type="compositionally biased region" description="Polar residues" evidence="1">
    <location>
        <begin position="128"/>
        <end position="146"/>
    </location>
</feature>
<evidence type="ECO:0000313" key="3">
    <source>
        <dbReference type="EMBL" id="EGX91319.1"/>
    </source>
</evidence>
<organism evidence="3 4">
    <name type="scientific">Cordyceps militaris (strain CM01)</name>
    <name type="common">Caterpillar fungus</name>
    <dbReference type="NCBI Taxonomy" id="983644"/>
    <lineage>
        <taxon>Eukaryota</taxon>
        <taxon>Fungi</taxon>
        <taxon>Dikarya</taxon>
        <taxon>Ascomycota</taxon>
        <taxon>Pezizomycotina</taxon>
        <taxon>Sordariomycetes</taxon>
        <taxon>Hypocreomycetidae</taxon>
        <taxon>Hypocreales</taxon>
        <taxon>Cordycipitaceae</taxon>
        <taxon>Cordyceps</taxon>
    </lineage>
</organism>
<evidence type="ECO:0000256" key="1">
    <source>
        <dbReference type="SAM" id="MobiDB-lite"/>
    </source>
</evidence>
<proteinExistence type="predicted"/>
<feature type="compositionally biased region" description="Pro residues" evidence="1">
    <location>
        <begin position="158"/>
        <end position="167"/>
    </location>
</feature>
<reference evidence="3 4" key="1">
    <citation type="journal article" date="2011" name="Genome Biol.">
        <title>Genome sequence of the insect pathogenic fungus Cordyceps militaris, a valued traditional Chinese medicine.</title>
        <authorList>
            <person name="Zheng P."/>
            <person name="Xia Y."/>
            <person name="Xiao G."/>
            <person name="Xiong C."/>
            <person name="Hu X."/>
            <person name="Zhang S."/>
            <person name="Zheng H."/>
            <person name="Huang Y."/>
            <person name="Zhou Y."/>
            <person name="Wang S."/>
            <person name="Zhao G.P."/>
            <person name="Liu X."/>
            <person name="St Leger R.J."/>
            <person name="Wang C."/>
        </authorList>
    </citation>
    <scope>NUCLEOTIDE SEQUENCE [LARGE SCALE GENOMIC DNA]</scope>
    <source>
        <strain evidence="3 4">CM01</strain>
    </source>
</reference>
<dbReference type="InParanoid" id="G3JJY2"/>
<dbReference type="eggNOG" id="ENOG502SWNK">
    <property type="taxonomic scope" value="Eukaryota"/>
</dbReference>
<dbReference type="AlphaFoldDB" id="G3JJY2"/>
<dbReference type="OMA" id="VPQNHFT"/>
<dbReference type="KEGG" id="cmt:CCM_05477"/>
<keyword evidence="4" id="KW-1185">Reference proteome</keyword>
<sequence>MAPHASLVARYIDDYGYTSFWYSTAGYAIRWSLFGLFVLIILLWVVGGYLHAKRLMKKGLPLKSYHSCFFPRQPRAAQAGWYRPYNPNPYGAQDGYNMNYVPPPPTYDATRPPEYHQQGPPVGASKVDPSQWSGQPANRPAESSTTGAGGVPEYAAPYGPPPAVTRQ</sequence>
<accession>G3JJY2</accession>
<feature type="region of interest" description="Disordered" evidence="1">
    <location>
        <begin position="96"/>
        <end position="167"/>
    </location>
</feature>
<dbReference type="EMBL" id="JH126402">
    <property type="protein sequence ID" value="EGX91319.1"/>
    <property type="molecule type" value="Genomic_DNA"/>
</dbReference>
<gene>
    <name evidence="3" type="ORF">CCM_05477</name>
</gene>
<dbReference type="InterPro" id="IPR020999">
    <property type="entry name" value="Chitin_synth_reg_RCR"/>
</dbReference>
<keyword evidence="2" id="KW-1133">Transmembrane helix</keyword>
<dbReference type="Pfam" id="PF12273">
    <property type="entry name" value="RCR"/>
    <property type="match status" value="1"/>
</dbReference>
<feature type="transmembrane region" description="Helical" evidence="2">
    <location>
        <begin position="28"/>
        <end position="50"/>
    </location>
</feature>
<dbReference type="GeneID" id="18167495"/>
<dbReference type="HOGENOM" id="CLU_099493_0_0_1"/>